<name>X1ETE5_9ZZZZ</name>
<accession>X1ETE5</accession>
<protein>
    <recommendedName>
        <fullName evidence="2">DRTGG domain-containing protein</fullName>
    </recommendedName>
</protein>
<dbReference type="SUPFAM" id="SSF52540">
    <property type="entry name" value="P-loop containing nucleoside triphosphate hydrolases"/>
    <property type="match status" value="1"/>
</dbReference>
<feature type="non-terminal residue" evidence="1">
    <location>
        <position position="119"/>
    </location>
</feature>
<dbReference type="Pfam" id="PF13500">
    <property type="entry name" value="AAA_26"/>
    <property type="match status" value="1"/>
</dbReference>
<comment type="caution">
    <text evidence="1">The sequence shown here is derived from an EMBL/GenBank/DDBJ whole genome shotgun (WGS) entry which is preliminary data.</text>
</comment>
<organism evidence="1">
    <name type="scientific">marine sediment metagenome</name>
    <dbReference type="NCBI Taxonomy" id="412755"/>
    <lineage>
        <taxon>unclassified sequences</taxon>
        <taxon>metagenomes</taxon>
        <taxon>ecological metagenomes</taxon>
    </lineage>
</organism>
<evidence type="ECO:0000313" key="1">
    <source>
        <dbReference type="EMBL" id="GAH20434.1"/>
    </source>
</evidence>
<dbReference type="CDD" id="cd03109">
    <property type="entry name" value="DTBS"/>
    <property type="match status" value="1"/>
</dbReference>
<gene>
    <name evidence="1" type="ORF">S03H2_08924</name>
</gene>
<proteinExistence type="predicted"/>
<dbReference type="InterPro" id="IPR027417">
    <property type="entry name" value="P-loop_NTPase"/>
</dbReference>
<dbReference type="AlphaFoldDB" id="X1ETE5"/>
<reference evidence="1" key="1">
    <citation type="journal article" date="2014" name="Front. Microbiol.">
        <title>High frequency of phylogenetically diverse reductive dehalogenase-homologous genes in deep subseafloor sedimentary metagenomes.</title>
        <authorList>
            <person name="Kawai M."/>
            <person name="Futagami T."/>
            <person name="Toyoda A."/>
            <person name="Takaki Y."/>
            <person name="Nishi S."/>
            <person name="Hori S."/>
            <person name="Arai W."/>
            <person name="Tsubouchi T."/>
            <person name="Morono Y."/>
            <person name="Uchiyama I."/>
            <person name="Ito T."/>
            <person name="Fujiyama A."/>
            <person name="Inagaki F."/>
            <person name="Takami H."/>
        </authorList>
    </citation>
    <scope>NUCLEOTIDE SEQUENCE</scope>
    <source>
        <strain evidence="1">Expedition CK06-06</strain>
    </source>
</reference>
<dbReference type="EMBL" id="BARU01004431">
    <property type="protein sequence ID" value="GAH20434.1"/>
    <property type="molecule type" value="Genomic_DNA"/>
</dbReference>
<sequence>MVALYVTASQEETGKTAICAGLGKHLLDNGKKAGFLKPIIGDKKVADGDAAFIKHILALEEPVDSICPIISSQNNLADEVKQAYDQVSQGKDVVIIEGMPIEACYEIVEALNAEVLIVE</sequence>
<dbReference type="Gene3D" id="3.40.50.300">
    <property type="entry name" value="P-loop containing nucleotide triphosphate hydrolases"/>
    <property type="match status" value="1"/>
</dbReference>
<evidence type="ECO:0008006" key="2">
    <source>
        <dbReference type="Google" id="ProtNLM"/>
    </source>
</evidence>